<accession>W0SM40</accession>
<dbReference type="Pfam" id="PF00106">
    <property type="entry name" value="adh_short"/>
    <property type="match status" value="1"/>
</dbReference>
<dbReference type="RefSeq" id="WP_041100439.1">
    <property type="nucleotide sequence ID" value="NZ_AP012547.1"/>
</dbReference>
<dbReference type="InterPro" id="IPR036291">
    <property type="entry name" value="NAD(P)-bd_dom_sf"/>
</dbReference>
<evidence type="ECO:0000259" key="3">
    <source>
        <dbReference type="SMART" id="SM01007"/>
    </source>
</evidence>
<dbReference type="SUPFAM" id="SSF51735">
    <property type="entry name" value="NAD(P)-binding Rossmann-fold domains"/>
    <property type="match status" value="1"/>
</dbReference>
<reference evidence="4 5" key="1">
    <citation type="journal article" date="2014" name="Syst. Appl. Microbiol.">
        <title>Complete genomes of freshwater sulfur oxidizers Sulfuricella denitrificans skB26 and Sulfuritalea hydrogenivorans sk43H: genetic insights into the sulfur oxidation pathway of betaproteobacteria.</title>
        <authorList>
            <person name="Watanabe T."/>
            <person name="Kojima H."/>
            <person name="Fukui M."/>
        </authorList>
    </citation>
    <scope>NUCLEOTIDE SEQUENCE [LARGE SCALE GENOMIC DNA]</scope>
    <source>
        <strain evidence="4">DSM22779</strain>
    </source>
</reference>
<dbReference type="PRINTS" id="PR00081">
    <property type="entry name" value="GDHRDH"/>
</dbReference>
<dbReference type="SMART" id="SM01007">
    <property type="entry name" value="Aldolase_II"/>
    <property type="match status" value="1"/>
</dbReference>
<gene>
    <name evidence="4" type="ORF">SUTH_03060</name>
</gene>
<dbReference type="InterPro" id="IPR020904">
    <property type="entry name" value="Sc_DH/Rdtase_CS"/>
</dbReference>
<dbReference type="NCBIfam" id="NF006196">
    <property type="entry name" value="PRK08324.2-4"/>
    <property type="match status" value="1"/>
</dbReference>
<proteinExistence type="inferred from homology"/>
<dbReference type="Proteomes" id="UP000031637">
    <property type="component" value="Chromosome"/>
</dbReference>
<dbReference type="PROSITE" id="PS00061">
    <property type="entry name" value="ADH_SHORT"/>
    <property type="match status" value="1"/>
</dbReference>
<dbReference type="PRINTS" id="PR00080">
    <property type="entry name" value="SDRFAMILY"/>
</dbReference>
<dbReference type="PANTHER" id="PTHR24321:SF14">
    <property type="entry name" value="SHORT-CHAIN TYPE DEHYDROGENASE_REDUCTASE BLR2146-RELATED"/>
    <property type="match status" value="1"/>
</dbReference>
<keyword evidence="2" id="KW-0560">Oxidoreductase</keyword>
<dbReference type="Gene3D" id="3.40.50.720">
    <property type="entry name" value="NAD(P)-binding Rossmann-like Domain"/>
    <property type="match status" value="1"/>
</dbReference>
<dbReference type="Pfam" id="PF00596">
    <property type="entry name" value="Aldolase_II"/>
    <property type="match status" value="1"/>
</dbReference>
<dbReference type="InterPro" id="IPR002347">
    <property type="entry name" value="SDR_fam"/>
</dbReference>
<dbReference type="HOGENOM" id="CLU_024866_0_0_4"/>
<evidence type="ECO:0000256" key="2">
    <source>
        <dbReference type="ARBA" id="ARBA00023002"/>
    </source>
</evidence>
<dbReference type="GO" id="GO:0016491">
    <property type="term" value="F:oxidoreductase activity"/>
    <property type="evidence" value="ECO:0007669"/>
    <property type="project" value="UniProtKB-KW"/>
</dbReference>
<dbReference type="EMBL" id="AP012547">
    <property type="protein sequence ID" value="BAO30838.1"/>
    <property type="molecule type" value="Genomic_DNA"/>
</dbReference>
<evidence type="ECO:0000256" key="1">
    <source>
        <dbReference type="ARBA" id="ARBA00006484"/>
    </source>
</evidence>
<name>W0SM40_9PROT</name>
<evidence type="ECO:0000313" key="5">
    <source>
        <dbReference type="Proteomes" id="UP000031637"/>
    </source>
</evidence>
<organism evidence="4 5">
    <name type="scientific">Sulfuritalea hydrogenivorans sk43H</name>
    <dbReference type="NCBI Taxonomy" id="1223802"/>
    <lineage>
        <taxon>Bacteria</taxon>
        <taxon>Pseudomonadati</taxon>
        <taxon>Pseudomonadota</taxon>
        <taxon>Betaproteobacteria</taxon>
        <taxon>Nitrosomonadales</taxon>
        <taxon>Sterolibacteriaceae</taxon>
        <taxon>Sulfuritalea</taxon>
    </lineage>
</organism>
<keyword evidence="5" id="KW-1185">Reference proteome</keyword>
<dbReference type="InterPro" id="IPR036409">
    <property type="entry name" value="Aldolase_II/adducin_N_sf"/>
</dbReference>
<evidence type="ECO:0000313" key="4">
    <source>
        <dbReference type="EMBL" id="BAO30838.1"/>
    </source>
</evidence>
<feature type="domain" description="Class II aldolase/adducin N-terminal" evidence="3">
    <location>
        <begin position="19"/>
        <end position="220"/>
    </location>
</feature>
<protein>
    <submittedName>
        <fullName evidence="4">Short chain dehydrogenase</fullName>
    </submittedName>
</protein>
<dbReference type="OrthoDB" id="9790785at2"/>
<dbReference type="AlphaFoldDB" id="W0SM40"/>
<dbReference type="InterPro" id="IPR001303">
    <property type="entry name" value="Aldolase_II/adducin_N"/>
</dbReference>
<dbReference type="PANTHER" id="PTHR24321">
    <property type="entry name" value="DEHYDROGENASES, SHORT CHAIN"/>
    <property type="match status" value="1"/>
</dbReference>
<dbReference type="STRING" id="1223802.SUTH_03060"/>
<sequence>MNNLFKDSELAACADDLSRRVYTSRLLGRDKTLVLHGGGNTSVKAVGKNVFGEDEDILYVKGSGWDLEKIEEGGFAPVHLGHLKRLAGLPSLSDPDMVNELVTHMTRASAPVPSVEAILHALLPWKYVDHTHADAVVTITNSVDGEARIREIYGDAVVVVPYVMPGFDLARLCAEQFSKQAGPQTIGMVLLNHGIFSFGETARESYERMIDLVGRAEDYLKRNKAWDIAPASNLPVGADAGSAIAMASLRKDISAVAGFPVVLARHADAQAMAFVRRDDLATIARQGPATPDHVIRTKRLPMLGRDVQAYADAYRAYFAAHEPLARERKTMLDAAPRVVLDAELGLCAVGRSAKDAAIVAEIYAHTMEIIARATALGGYRALPAQDIFDVEYWDLEQAKLKKGGKPAAFAGEVALVTGAASGIGKACVDALLARGAAVVGLDLNPAICALYQRPDFLGIACDVTIEDSLKDALARTVDAFGGLDMLVLNAGIFPGGCRIDALKTDEWRKVMQVNLDAGFVLMREAHPFLKLAPRGGRVVIIGSKNVPAPGPGAAAYSASKAALNQLARVAALEWGGDNIRINSLHPNAVFDTGLWTDEVLVSRAKHYGLSVEAYKTNNILGTEVTSRDVAELAAEMCGALFAKTTGAQVPVDGGNDRVI</sequence>
<comment type="similarity">
    <text evidence="1">Belongs to the short-chain dehydrogenases/reductases (SDR) family.</text>
</comment>
<dbReference type="FunFam" id="3.40.50.720:FF:000084">
    <property type="entry name" value="Short-chain dehydrogenase reductase"/>
    <property type="match status" value="1"/>
</dbReference>
<dbReference type="KEGG" id="shd:SUTH_03060"/>
<dbReference type="SUPFAM" id="SSF53639">
    <property type="entry name" value="AraD/HMP-PK domain-like"/>
    <property type="match status" value="1"/>
</dbReference>
<dbReference type="Gene3D" id="3.40.225.10">
    <property type="entry name" value="Class II aldolase/adducin N-terminal domain"/>
    <property type="match status" value="1"/>
</dbReference>